<feature type="domain" description="CCAAT-binding factor" evidence="4">
    <location>
        <begin position="348"/>
        <end position="495"/>
    </location>
</feature>
<reference evidence="6" key="2">
    <citation type="submission" date="2015-01" db="EMBL/GenBank/DDBJ databases">
        <title>Evolutionary Origins and Diversification of the Mycorrhizal Mutualists.</title>
        <authorList>
            <consortium name="DOE Joint Genome Institute"/>
            <consortium name="Mycorrhizal Genomics Consortium"/>
            <person name="Kohler A."/>
            <person name="Kuo A."/>
            <person name="Nagy L.G."/>
            <person name="Floudas D."/>
            <person name="Copeland A."/>
            <person name="Barry K.W."/>
            <person name="Cichocki N."/>
            <person name="Veneault-Fourrey C."/>
            <person name="LaButti K."/>
            <person name="Lindquist E.A."/>
            <person name="Lipzen A."/>
            <person name="Lundell T."/>
            <person name="Morin E."/>
            <person name="Murat C."/>
            <person name="Riley R."/>
            <person name="Ohm R."/>
            <person name="Sun H."/>
            <person name="Tunlid A."/>
            <person name="Henrissat B."/>
            <person name="Grigoriev I.V."/>
            <person name="Hibbett D.S."/>
            <person name="Martin F."/>
        </authorList>
    </citation>
    <scope>NUCLEOTIDE SEQUENCE [LARGE SCALE GENOMIC DNA]</scope>
    <source>
        <strain evidence="6">MAFF 305830</strain>
    </source>
</reference>
<keyword evidence="2" id="KW-0175">Coiled coil</keyword>
<dbReference type="GO" id="GO:0042254">
    <property type="term" value="P:ribosome biogenesis"/>
    <property type="evidence" value="ECO:0007669"/>
    <property type="project" value="InterPro"/>
</dbReference>
<dbReference type="Proteomes" id="UP000054097">
    <property type="component" value="Unassembled WGS sequence"/>
</dbReference>
<dbReference type="STRING" id="933852.A0A0C3AAV0"/>
<feature type="coiled-coil region" evidence="2">
    <location>
        <begin position="15"/>
        <end position="42"/>
    </location>
</feature>
<dbReference type="OrthoDB" id="10263185at2759"/>
<evidence type="ECO:0000313" key="5">
    <source>
        <dbReference type="EMBL" id="KIM21765.1"/>
    </source>
</evidence>
<sequence length="569" mass="65116">MPPPSKRRKIDSDDEENGQKRIESLEQELQTAIETSASLNSLADLLKVAKKNKKQPLMLHKAIYALYRVFSLLISANYYHSPSRPSEKELIVRRWLVERLDQYLELLASFSEHPEPAISQASTQIPFSLLKQLSTSLSVNSGHPQMHTRILRQIVQRHLSSAFPPTSLEELVNKYDDIRWFTLREITGLFRIKGMQVDDLLVETSLHLLEHLNSMPKTQSAIKSFYIPELSRRPDGQTAANDTQEEKEEEDDWRAYFDTKPEEEAEEKNGAEGRASQLSTHKALHSLQSHRGQFSMAWLAVLQHIKTSPQQSSRVLSILHRSIMPHLIQPIQLMDWISACVDFDGSIALLAFNALFVLIQEHNLDYPDFYTRLYAVLDRNIMHVKYRARFFRLLELFLSSTHLPATLLASFAKRLSRLSLSAPPSAIIMIIPFIYNILKRHPSLMTMIHRLPDENTPIDPFLPDEPSPLLTNALSSSLWEINSHKKHYVIPVATLIGIFSEPFTKPSYIQEDFLDHTYGTMYTADSKRKVTQEPALTLTLEGPLFETPGESPDKWADVSDPCNLISWST</sequence>
<dbReference type="PANTHER" id="PTHR12455:SF0">
    <property type="entry name" value="NUCLEOLAR COMPLEX PROTEIN 4 HOMOLOG"/>
    <property type="match status" value="1"/>
</dbReference>
<evidence type="ECO:0000256" key="2">
    <source>
        <dbReference type="SAM" id="Coils"/>
    </source>
</evidence>
<dbReference type="Pfam" id="PF03914">
    <property type="entry name" value="CBF"/>
    <property type="match status" value="1"/>
</dbReference>
<organism evidence="5 6">
    <name type="scientific">Serendipita vermifera MAFF 305830</name>
    <dbReference type="NCBI Taxonomy" id="933852"/>
    <lineage>
        <taxon>Eukaryota</taxon>
        <taxon>Fungi</taxon>
        <taxon>Dikarya</taxon>
        <taxon>Basidiomycota</taxon>
        <taxon>Agaricomycotina</taxon>
        <taxon>Agaricomycetes</taxon>
        <taxon>Sebacinales</taxon>
        <taxon>Serendipitaceae</taxon>
        <taxon>Serendipita</taxon>
    </lineage>
</organism>
<accession>A0A0C3AAV0</accession>
<dbReference type="GO" id="GO:0032040">
    <property type="term" value="C:small-subunit processome"/>
    <property type="evidence" value="ECO:0007669"/>
    <property type="project" value="TreeGrafter"/>
</dbReference>
<name>A0A0C3AAV0_SERVB</name>
<reference evidence="5 6" key="1">
    <citation type="submission" date="2014-04" db="EMBL/GenBank/DDBJ databases">
        <authorList>
            <consortium name="DOE Joint Genome Institute"/>
            <person name="Kuo A."/>
            <person name="Zuccaro A."/>
            <person name="Kohler A."/>
            <person name="Nagy L.G."/>
            <person name="Floudas D."/>
            <person name="Copeland A."/>
            <person name="Barry K.W."/>
            <person name="Cichocki N."/>
            <person name="Veneault-Fourrey C."/>
            <person name="LaButti K."/>
            <person name="Lindquist E.A."/>
            <person name="Lipzen A."/>
            <person name="Lundell T."/>
            <person name="Morin E."/>
            <person name="Murat C."/>
            <person name="Sun H."/>
            <person name="Tunlid A."/>
            <person name="Henrissat B."/>
            <person name="Grigoriev I.V."/>
            <person name="Hibbett D.S."/>
            <person name="Martin F."/>
            <person name="Nordberg H.P."/>
            <person name="Cantor M.N."/>
            <person name="Hua S.X."/>
        </authorList>
    </citation>
    <scope>NUCLEOTIDE SEQUENCE [LARGE SCALE GENOMIC DNA]</scope>
    <source>
        <strain evidence="5 6">MAFF 305830</strain>
    </source>
</reference>
<dbReference type="InterPro" id="IPR005612">
    <property type="entry name" value="CCAAT-binding_factor"/>
</dbReference>
<gene>
    <name evidence="5" type="ORF">M408DRAFT_300994</name>
</gene>
<dbReference type="EMBL" id="KN824372">
    <property type="protein sequence ID" value="KIM21765.1"/>
    <property type="molecule type" value="Genomic_DNA"/>
</dbReference>
<protein>
    <recommendedName>
        <fullName evidence="4">CCAAT-binding factor domain-containing protein</fullName>
    </recommendedName>
</protein>
<feature type="region of interest" description="Disordered" evidence="3">
    <location>
        <begin position="232"/>
        <end position="254"/>
    </location>
</feature>
<proteinExistence type="inferred from homology"/>
<feature type="compositionally biased region" description="Acidic residues" evidence="3">
    <location>
        <begin position="243"/>
        <end position="252"/>
    </location>
</feature>
<evidence type="ECO:0000259" key="4">
    <source>
        <dbReference type="Pfam" id="PF03914"/>
    </source>
</evidence>
<dbReference type="HOGENOM" id="CLU_015945_1_0_1"/>
<dbReference type="GO" id="GO:0030692">
    <property type="term" value="C:Noc4p-Nop14p complex"/>
    <property type="evidence" value="ECO:0007669"/>
    <property type="project" value="TreeGrafter"/>
</dbReference>
<evidence type="ECO:0000256" key="1">
    <source>
        <dbReference type="ARBA" id="ARBA00007797"/>
    </source>
</evidence>
<keyword evidence="6" id="KW-1185">Reference proteome</keyword>
<evidence type="ECO:0000256" key="3">
    <source>
        <dbReference type="SAM" id="MobiDB-lite"/>
    </source>
</evidence>
<comment type="similarity">
    <text evidence="1">Belongs to the CBF/MAK21 family.</text>
</comment>
<evidence type="ECO:0000313" key="6">
    <source>
        <dbReference type="Proteomes" id="UP000054097"/>
    </source>
</evidence>
<dbReference type="InterPro" id="IPR027193">
    <property type="entry name" value="Noc4"/>
</dbReference>
<dbReference type="PANTHER" id="PTHR12455">
    <property type="entry name" value="NUCLEOLAR COMPLEX PROTEIN 4"/>
    <property type="match status" value="1"/>
</dbReference>
<dbReference type="AlphaFoldDB" id="A0A0C3AAV0"/>